<evidence type="ECO:0000313" key="2">
    <source>
        <dbReference type="EMBL" id="MXQ52241.1"/>
    </source>
</evidence>
<comment type="caution">
    <text evidence="2">The sequence shown here is derived from an EMBL/GenBank/DDBJ whole genome shotgun (WGS) entry which is preliminary data.</text>
</comment>
<keyword evidence="1" id="KW-0472">Membrane</keyword>
<feature type="transmembrane region" description="Helical" evidence="1">
    <location>
        <begin position="134"/>
        <end position="153"/>
    </location>
</feature>
<accession>A0A6I4VPA7</accession>
<evidence type="ECO:0000313" key="3">
    <source>
        <dbReference type="Proteomes" id="UP000430692"/>
    </source>
</evidence>
<gene>
    <name evidence="2" type="ORF">GSM42_00440</name>
</gene>
<feature type="transmembrane region" description="Helical" evidence="1">
    <location>
        <begin position="159"/>
        <end position="180"/>
    </location>
</feature>
<dbReference type="EMBL" id="WUUL01000001">
    <property type="protein sequence ID" value="MXQ52241.1"/>
    <property type="molecule type" value="Genomic_DNA"/>
</dbReference>
<protein>
    <submittedName>
        <fullName evidence="2">Uncharacterized protein</fullName>
    </submittedName>
</protein>
<organism evidence="2 3">
    <name type="scientific">Shimazuella alba</name>
    <dbReference type="NCBI Taxonomy" id="2690964"/>
    <lineage>
        <taxon>Bacteria</taxon>
        <taxon>Bacillati</taxon>
        <taxon>Bacillota</taxon>
        <taxon>Bacilli</taxon>
        <taxon>Bacillales</taxon>
        <taxon>Thermoactinomycetaceae</taxon>
        <taxon>Shimazuella</taxon>
    </lineage>
</organism>
<feature type="transmembrane region" description="Helical" evidence="1">
    <location>
        <begin position="32"/>
        <end position="50"/>
    </location>
</feature>
<feature type="transmembrane region" description="Helical" evidence="1">
    <location>
        <begin position="109"/>
        <end position="127"/>
    </location>
</feature>
<evidence type="ECO:0000256" key="1">
    <source>
        <dbReference type="SAM" id="Phobius"/>
    </source>
</evidence>
<keyword evidence="1" id="KW-1133">Transmembrane helix</keyword>
<name>A0A6I4VPA7_9BACL</name>
<dbReference type="RefSeq" id="WP_160799288.1">
    <property type="nucleotide sequence ID" value="NZ_WUUL01000001.1"/>
</dbReference>
<sequence>MSTFIPLVILILLSSGWFTFLPHQLDIAKQNIIIYLAIISCASLLPPISITSFMDIHLDYLCLFILFLFLLKRIPLDRLATLISLMIMLGSFLFLFHEVSRTALWWRSFTFQWFTIFLSIGEAIISTSLIIEQFCLVFGGLLITQCGLYYLYHDRLSPMVIPGLGASDTFWITVSILIIVKKLQLWVPTIQKNWRLAYWTKKR</sequence>
<reference evidence="2 3" key="1">
    <citation type="submission" date="2019-12" db="EMBL/GenBank/DDBJ databases">
        <title>Whole-genome analyses of novel actinobacteria.</title>
        <authorList>
            <person name="Sahin N."/>
            <person name="Saygin H."/>
        </authorList>
    </citation>
    <scope>NUCLEOTIDE SEQUENCE [LARGE SCALE GENOMIC DNA]</scope>
    <source>
        <strain evidence="2 3">KC615</strain>
    </source>
</reference>
<dbReference type="Proteomes" id="UP000430692">
    <property type="component" value="Unassembled WGS sequence"/>
</dbReference>
<feature type="transmembrane region" description="Helical" evidence="1">
    <location>
        <begin position="79"/>
        <end position="97"/>
    </location>
</feature>
<keyword evidence="3" id="KW-1185">Reference proteome</keyword>
<proteinExistence type="predicted"/>
<feature type="transmembrane region" description="Helical" evidence="1">
    <location>
        <begin position="6"/>
        <end position="25"/>
    </location>
</feature>
<keyword evidence="1" id="KW-0812">Transmembrane</keyword>
<dbReference type="AlphaFoldDB" id="A0A6I4VPA7"/>